<evidence type="ECO:0000256" key="1">
    <source>
        <dbReference type="ARBA" id="ARBA00012417"/>
    </source>
</evidence>
<gene>
    <name evidence="6" type="primary">holB_2</name>
    <name evidence="6" type="ORF">NCTC5773_03021</name>
</gene>
<dbReference type="SUPFAM" id="SSF52540">
    <property type="entry name" value="P-loop containing nucleoside triphosphate hydrolases"/>
    <property type="match status" value="1"/>
</dbReference>
<keyword evidence="2" id="KW-0239">DNA-directed DNA polymerase</keyword>
<dbReference type="InterPro" id="IPR027417">
    <property type="entry name" value="P-loop_NTPase"/>
</dbReference>
<feature type="chain" id="PRO_5025685697" description="DNA-directed DNA polymerase" evidence="4">
    <location>
        <begin position="18"/>
        <end position="117"/>
    </location>
</feature>
<dbReference type="Gene3D" id="3.40.50.300">
    <property type="entry name" value="P-loop containing nucleotide triphosphate hydrolases"/>
    <property type="match status" value="1"/>
</dbReference>
<dbReference type="InterPro" id="IPR048731">
    <property type="entry name" value="HolB_lid-gammaproteobact"/>
</dbReference>
<evidence type="ECO:0000313" key="6">
    <source>
        <dbReference type="EMBL" id="VEA04086.1"/>
    </source>
</evidence>
<keyword evidence="6" id="KW-0808">Transferase</keyword>
<feature type="signal peptide" evidence="4">
    <location>
        <begin position="1"/>
        <end position="17"/>
    </location>
</feature>
<sequence>MRCARSARNCTSTPALAARRLVWIADAALLTDAAANALLKTLEEPPEQTWFFLASPEPARLLATLRSRCRLHHLAPPSESYAMSWLSREVTASQETLLTAVAPERGVAWRRAGAVAV</sequence>
<dbReference type="InterPro" id="IPR050238">
    <property type="entry name" value="DNA_Rep/Repair_Clamp_Loader"/>
</dbReference>
<dbReference type="PANTHER" id="PTHR11669:SF8">
    <property type="entry name" value="DNA POLYMERASE III SUBUNIT DELTA"/>
    <property type="match status" value="1"/>
</dbReference>
<proteinExistence type="predicted"/>
<dbReference type="Proteomes" id="UP000267858">
    <property type="component" value="Chromosome"/>
</dbReference>
<dbReference type="GO" id="GO:0006261">
    <property type="term" value="P:DNA-templated DNA replication"/>
    <property type="evidence" value="ECO:0007669"/>
    <property type="project" value="TreeGrafter"/>
</dbReference>
<evidence type="ECO:0000313" key="7">
    <source>
        <dbReference type="Proteomes" id="UP000267858"/>
    </source>
</evidence>
<feature type="domain" description="DNA polymerase III subunit delta' AAA+ ATPase lid" evidence="5">
    <location>
        <begin position="77"/>
        <end position="100"/>
    </location>
</feature>
<evidence type="ECO:0000256" key="3">
    <source>
        <dbReference type="ARBA" id="ARBA00049244"/>
    </source>
</evidence>
<dbReference type="Pfam" id="PF21500">
    <property type="entry name" value="HolB_lid"/>
    <property type="match status" value="1"/>
</dbReference>
<evidence type="ECO:0000259" key="5">
    <source>
        <dbReference type="Pfam" id="PF21500"/>
    </source>
</evidence>
<evidence type="ECO:0000256" key="4">
    <source>
        <dbReference type="SAM" id="SignalP"/>
    </source>
</evidence>
<name>A0A6D2GBE3_SALER</name>
<dbReference type="Pfam" id="PF13177">
    <property type="entry name" value="DNA_pol3_delta2"/>
    <property type="match status" value="1"/>
</dbReference>
<dbReference type="EC" id="2.7.7.7" evidence="1"/>
<dbReference type="AlphaFoldDB" id="A0A6D2GBE3"/>
<dbReference type="Gene3D" id="1.10.8.10">
    <property type="entry name" value="DNA helicase RuvA subunit, C-terminal domain"/>
    <property type="match status" value="1"/>
</dbReference>
<organism evidence="6 7">
    <name type="scientific">Salmonella enterica subsp. salamae</name>
    <dbReference type="NCBI Taxonomy" id="59202"/>
    <lineage>
        <taxon>Bacteria</taxon>
        <taxon>Pseudomonadati</taxon>
        <taxon>Pseudomonadota</taxon>
        <taxon>Gammaproteobacteria</taxon>
        <taxon>Enterobacterales</taxon>
        <taxon>Enterobacteriaceae</taxon>
        <taxon>Salmonella</taxon>
    </lineage>
</organism>
<dbReference type="EMBL" id="LR134141">
    <property type="protein sequence ID" value="VEA04086.1"/>
    <property type="molecule type" value="Genomic_DNA"/>
</dbReference>
<reference evidence="6 7" key="1">
    <citation type="submission" date="2018-12" db="EMBL/GenBank/DDBJ databases">
        <authorList>
            <consortium name="Pathogen Informatics"/>
        </authorList>
    </citation>
    <scope>NUCLEOTIDE SEQUENCE [LARGE SCALE GENOMIC DNA]</scope>
    <source>
        <strain evidence="6 7">NCTC5773</strain>
    </source>
</reference>
<keyword evidence="4" id="KW-0732">Signal</keyword>
<accession>A0A6D2GBE3</accession>
<dbReference type="PANTHER" id="PTHR11669">
    <property type="entry name" value="REPLICATION FACTOR C / DNA POLYMERASE III GAMMA-TAU SUBUNIT"/>
    <property type="match status" value="1"/>
</dbReference>
<dbReference type="GO" id="GO:0003887">
    <property type="term" value="F:DNA-directed DNA polymerase activity"/>
    <property type="evidence" value="ECO:0007669"/>
    <property type="project" value="UniProtKB-KW"/>
</dbReference>
<dbReference type="GO" id="GO:0009360">
    <property type="term" value="C:DNA polymerase III complex"/>
    <property type="evidence" value="ECO:0007669"/>
    <property type="project" value="TreeGrafter"/>
</dbReference>
<protein>
    <recommendedName>
        <fullName evidence="1">DNA-directed DNA polymerase</fullName>
        <ecNumber evidence="1">2.7.7.7</ecNumber>
    </recommendedName>
</protein>
<keyword evidence="6" id="KW-0548">Nucleotidyltransferase</keyword>
<comment type="catalytic activity">
    <reaction evidence="3">
        <text>DNA(n) + a 2'-deoxyribonucleoside 5'-triphosphate = DNA(n+1) + diphosphate</text>
        <dbReference type="Rhea" id="RHEA:22508"/>
        <dbReference type="Rhea" id="RHEA-COMP:17339"/>
        <dbReference type="Rhea" id="RHEA-COMP:17340"/>
        <dbReference type="ChEBI" id="CHEBI:33019"/>
        <dbReference type="ChEBI" id="CHEBI:61560"/>
        <dbReference type="ChEBI" id="CHEBI:173112"/>
        <dbReference type="EC" id="2.7.7.7"/>
    </reaction>
</comment>
<evidence type="ECO:0000256" key="2">
    <source>
        <dbReference type="ARBA" id="ARBA00022932"/>
    </source>
</evidence>